<dbReference type="InterPro" id="IPR058548">
    <property type="entry name" value="MlaB-like_STAS"/>
</dbReference>
<comment type="caution">
    <text evidence="3">The sequence shown here is derived from an EMBL/GenBank/DDBJ whole genome shotgun (WGS) entry which is preliminary data.</text>
</comment>
<reference evidence="3 4" key="1">
    <citation type="submission" date="2019-05" db="EMBL/GenBank/DDBJ databases">
        <title>Draft genome sequence of Nonomuraea zeae DSM 100528.</title>
        <authorList>
            <person name="Saricaoglu S."/>
            <person name="Isik K."/>
        </authorList>
    </citation>
    <scope>NUCLEOTIDE SEQUENCE [LARGE SCALE GENOMIC DNA]</scope>
    <source>
        <strain evidence="3 4">DSM 100528</strain>
    </source>
</reference>
<keyword evidence="4" id="KW-1185">Reference proteome</keyword>
<evidence type="ECO:0000259" key="2">
    <source>
        <dbReference type="PROSITE" id="PS50801"/>
    </source>
</evidence>
<evidence type="ECO:0000313" key="3">
    <source>
        <dbReference type="EMBL" id="TMR37649.1"/>
    </source>
</evidence>
<organism evidence="3 4">
    <name type="scientific">Nonomuraea zeae</name>
    <dbReference type="NCBI Taxonomy" id="1642303"/>
    <lineage>
        <taxon>Bacteria</taxon>
        <taxon>Bacillati</taxon>
        <taxon>Actinomycetota</taxon>
        <taxon>Actinomycetes</taxon>
        <taxon>Streptosporangiales</taxon>
        <taxon>Streptosporangiaceae</taxon>
        <taxon>Nonomuraea</taxon>
    </lineage>
</organism>
<feature type="compositionally biased region" description="Pro residues" evidence="1">
    <location>
        <begin position="198"/>
        <end position="207"/>
    </location>
</feature>
<dbReference type="PROSITE" id="PS50801">
    <property type="entry name" value="STAS"/>
    <property type="match status" value="1"/>
</dbReference>
<dbReference type="InterPro" id="IPR002645">
    <property type="entry name" value="STAS_dom"/>
</dbReference>
<dbReference type="EMBL" id="VCKX01000015">
    <property type="protein sequence ID" value="TMR37649.1"/>
    <property type="molecule type" value="Genomic_DNA"/>
</dbReference>
<sequence>MTAPPYPKRLVLWATGEEYGAEPGFCHRARRWSRNGGKGAPFMMQLSVRLVPVGDTTLVIALTGELDSTTVPVLAAFLDPLPQSPVKYVVVAAGDLWFCDMNGLKQLSVTHHALLSKGGHLSVAEAQPPLRRLIGLMSAQIQPEIPVYDCMPEALAATDVEIYEAAAPPVPVRRHLPRVRNLHRAEPSNARRPSVRRAPPPPEPSPQLPILDRTRAMHQQLDRQRQLMGRQIDRLSATRLRLISARERCDDSLETMLTSLMTARSIVSRPVGGSTVSRTSWIRLSDSARTDPGPDRRT</sequence>
<evidence type="ECO:0000256" key="1">
    <source>
        <dbReference type="SAM" id="MobiDB-lite"/>
    </source>
</evidence>
<dbReference type="Gene3D" id="3.30.750.24">
    <property type="entry name" value="STAS domain"/>
    <property type="match status" value="1"/>
</dbReference>
<dbReference type="OrthoDB" id="3533730at2"/>
<dbReference type="SUPFAM" id="SSF52091">
    <property type="entry name" value="SpoIIaa-like"/>
    <property type="match status" value="1"/>
</dbReference>
<dbReference type="AlphaFoldDB" id="A0A5S4GXW3"/>
<dbReference type="CDD" id="cd07043">
    <property type="entry name" value="STAS_anti-anti-sigma_factors"/>
    <property type="match status" value="1"/>
</dbReference>
<name>A0A5S4GXW3_9ACTN</name>
<evidence type="ECO:0000313" key="4">
    <source>
        <dbReference type="Proteomes" id="UP000306628"/>
    </source>
</evidence>
<gene>
    <name evidence="3" type="ORF">ETD85_07580</name>
</gene>
<dbReference type="Pfam" id="PF13466">
    <property type="entry name" value="STAS_2"/>
    <property type="match status" value="1"/>
</dbReference>
<protein>
    <submittedName>
        <fullName evidence="3">STAS domain-containing protein</fullName>
    </submittedName>
</protein>
<dbReference type="Proteomes" id="UP000306628">
    <property type="component" value="Unassembled WGS sequence"/>
</dbReference>
<feature type="domain" description="STAS" evidence="2">
    <location>
        <begin position="58"/>
        <end position="158"/>
    </location>
</feature>
<proteinExistence type="predicted"/>
<dbReference type="InterPro" id="IPR036513">
    <property type="entry name" value="STAS_dom_sf"/>
</dbReference>
<feature type="region of interest" description="Disordered" evidence="1">
    <location>
        <begin position="174"/>
        <end position="211"/>
    </location>
</feature>
<accession>A0A5S4GXW3</accession>